<keyword evidence="2" id="KW-1185">Reference proteome</keyword>
<comment type="caution">
    <text evidence="1">The sequence shown here is derived from an EMBL/GenBank/DDBJ whole genome shotgun (WGS) entry which is preliminary data.</text>
</comment>
<evidence type="ECO:0000313" key="2">
    <source>
        <dbReference type="Proteomes" id="UP000789525"/>
    </source>
</evidence>
<dbReference type="EMBL" id="CAJVPT010007874">
    <property type="protein sequence ID" value="CAG8545921.1"/>
    <property type="molecule type" value="Genomic_DNA"/>
</dbReference>
<evidence type="ECO:0000313" key="1">
    <source>
        <dbReference type="EMBL" id="CAG8545921.1"/>
    </source>
</evidence>
<reference evidence="1" key="1">
    <citation type="submission" date="2021-06" db="EMBL/GenBank/DDBJ databases">
        <authorList>
            <person name="Kallberg Y."/>
            <person name="Tangrot J."/>
            <person name="Rosling A."/>
        </authorList>
    </citation>
    <scope>NUCLEOTIDE SEQUENCE</scope>
    <source>
        <strain evidence="1">CL356</strain>
    </source>
</reference>
<sequence length="258" mass="30254">MNKDLPLEEIPKTGFKILKVHVQSYNYTQYVSASHYLFIKGHESRGNNNTPTNTPPERTLFISNIPADATREHIKNIFEYCGEIEDVLFHEIFDEKEFLINEDNDLEGDDPELVPSEDKKQQGKKSKKRKSQNSKSEIIKDTIFLNSLMGIRTLMVPGSSAYLIFKDPEGLKNALSMKQKERHWSYDYLTDEPLEWTNKYSYLRKNPNELQLKIDKYMRNFEEAEQERRRSLEAKHNQPDEDGFILVTRTGKRNVNTD</sequence>
<name>A0ACA9LRX4_9GLOM</name>
<organism evidence="1 2">
    <name type="scientific">Acaulospora colombiana</name>
    <dbReference type="NCBI Taxonomy" id="27376"/>
    <lineage>
        <taxon>Eukaryota</taxon>
        <taxon>Fungi</taxon>
        <taxon>Fungi incertae sedis</taxon>
        <taxon>Mucoromycota</taxon>
        <taxon>Glomeromycotina</taxon>
        <taxon>Glomeromycetes</taxon>
        <taxon>Diversisporales</taxon>
        <taxon>Acaulosporaceae</taxon>
        <taxon>Acaulospora</taxon>
    </lineage>
</organism>
<proteinExistence type="predicted"/>
<protein>
    <submittedName>
        <fullName evidence="1">7761_t:CDS:1</fullName>
    </submittedName>
</protein>
<gene>
    <name evidence="1" type="ORF">ACOLOM_LOCUS4657</name>
</gene>
<feature type="non-terminal residue" evidence="1">
    <location>
        <position position="258"/>
    </location>
</feature>
<accession>A0ACA9LRX4</accession>
<dbReference type="Proteomes" id="UP000789525">
    <property type="component" value="Unassembled WGS sequence"/>
</dbReference>